<evidence type="ECO:0000256" key="1">
    <source>
        <dbReference type="ARBA" id="ARBA00004123"/>
    </source>
</evidence>
<dbReference type="SUPFAM" id="SSF54171">
    <property type="entry name" value="DNA-binding domain"/>
    <property type="match status" value="1"/>
</dbReference>
<evidence type="ECO:0000313" key="8">
    <source>
        <dbReference type="EMBL" id="CAD7704786.1"/>
    </source>
</evidence>
<keyword evidence="4" id="KW-0804">Transcription</keyword>
<feature type="domain" description="AP2/ERF" evidence="7">
    <location>
        <begin position="61"/>
        <end position="117"/>
    </location>
</feature>
<feature type="region of interest" description="Disordered" evidence="6">
    <location>
        <begin position="669"/>
        <end position="703"/>
    </location>
</feature>
<reference evidence="8" key="1">
    <citation type="submission" date="2020-12" db="EMBL/GenBank/DDBJ databases">
        <authorList>
            <person name="Iha C."/>
        </authorList>
    </citation>
    <scope>NUCLEOTIDE SEQUENCE</scope>
</reference>
<evidence type="ECO:0000256" key="6">
    <source>
        <dbReference type="SAM" id="MobiDB-lite"/>
    </source>
</evidence>
<feature type="compositionally biased region" description="Basic and acidic residues" evidence="6">
    <location>
        <begin position="131"/>
        <end position="143"/>
    </location>
</feature>
<feature type="region of interest" description="Disordered" evidence="6">
    <location>
        <begin position="131"/>
        <end position="159"/>
    </location>
</feature>
<dbReference type="GO" id="GO:0005634">
    <property type="term" value="C:nucleus"/>
    <property type="evidence" value="ECO:0007669"/>
    <property type="project" value="UniProtKB-SubCell"/>
</dbReference>
<feature type="compositionally biased region" description="Basic and acidic residues" evidence="6">
    <location>
        <begin position="31"/>
        <end position="40"/>
    </location>
</feature>
<keyword evidence="2" id="KW-0805">Transcription regulation</keyword>
<dbReference type="SMART" id="SM00380">
    <property type="entry name" value="AP2"/>
    <property type="match status" value="1"/>
</dbReference>
<evidence type="ECO:0000256" key="5">
    <source>
        <dbReference type="ARBA" id="ARBA00023242"/>
    </source>
</evidence>
<keyword evidence="3" id="KW-0238">DNA-binding</keyword>
<name>A0A8S1JCB7_9CHLO</name>
<feature type="compositionally biased region" description="Basic and acidic residues" evidence="6">
    <location>
        <begin position="569"/>
        <end position="579"/>
    </location>
</feature>
<feature type="compositionally biased region" description="Basic and acidic residues" evidence="6">
    <location>
        <begin position="726"/>
        <end position="743"/>
    </location>
</feature>
<accession>A0A8S1JCB7</accession>
<sequence length="803" mass="84806">MLNVEAPPASASRSPYTPHRMVDALPGSSPHEGKGARQMKEEDDQQALFDGSQIGKKLSSRYRGVCWNKKNRRWQAAINSSGKYLYLGSYVSEEEAARAFDRAAVRIRGRKARINFKFEDYADEDLESWHSDLHSKDPKDNRTKASKTPVPRKMPSGSMLSELGIPGVSVLSGVPNSDFGFGGGVVERAERRFHDGRIVGGASLISTPMEKQGSGLMFSDVQAGQGGNEQVWGPVVEVPQPGDHGQVVLAHAPKNEEAGAANLYIGNDQAGVSQTVLMELANQQPVLLLPNSQHSNQSAQPNAAGEASTPSGGFGSTFSAGAASGQGAGEHQLPSADANERTPLPPDSQILKIVPCNYGVFGVMYARPGHSGMGAAVWDGRAINDMGMFSTKADAERACTAGTEIVVRFHSSGMNPHVSNSSDGPYIIASLAENEGLAAAAREAAAKGQVQLVGDDMGENSQRDGPAAASGGDVQACVPGLNNSQQNLLRLLSIGSEDLNKYLTTVPSTSHDASLSGVIPEHNRSVTAIAEMIKQDNGNLGSLLHWDSWNSSILGLLSKSHSPSPGAPVEKHGGEDKEQAPQNKENGAALDAESSRPMSVAGTEATTFSATAIPSWLKDIGSLAELGSITFQGSGNLSSLVRANEDCYMLQQQGSGFGSEVGEAGVPEATPEASVAEVPHAAPPRSGSLEKHKDDNPFSSAWRHNVSNVSSDYDEVVDWFVSRPQRDENKKSKSDGPRIKSEEGTATTRDARQLAGHVSQPSVTRTSSLGDAAVEGLGLHGGTKRKGLEGCEDLITTKRPRSP</sequence>
<dbReference type="EMBL" id="CAJHUC010002955">
    <property type="protein sequence ID" value="CAD7704786.1"/>
    <property type="molecule type" value="Genomic_DNA"/>
</dbReference>
<evidence type="ECO:0000256" key="3">
    <source>
        <dbReference type="ARBA" id="ARBA00023125"/>
    </source>
</evidence>
<dbReference type="Gene3D" id="3.30.730.10">
    <property type="entry name" value="AP2/ERF domain"/>
    <property type="match status" value="1"/>
</dbReference>
<dbReference type="InterPro" id="IPR016177">
    <property type="entry name" value="DNA-bd_dom_sf"/>
</dbReference>
<dbReference type="InterPro" id="IPR036955">
    <property type="entry name" value="AP2/ERF_dom_sf"/>
</dbReference>
<dbReference type="PANTHER" id="PTHR32467">
    <property type="entry name" value="AP2-LIKE ETHYLENE-RESPONSIVE TRANSCRIPTION FACTOR"/>
    <property type="match status" value="1"/>
</dbReference>
<gene>
    <name evidence="8" type="ORF">OSTQU699_LOCUS10141</name>
</gene>
<dbReference type="PROSITE" id="PS51032">
    <property type="entry name" value="AP2_ERF"/>
    <property type="match status" value="1"/>
</dbReference>
<evidence type="ECO:0000256" key="2">
    <source>
        <dbReference type="ARBA" id="ARBA00023015"/>
    </source>
</evidence>
<dbReference type="GO" id="GO:0003700">
    <property type="term" value="F:DNA-binding transcription factor activity"/>
    <property type="evidence" value="ECO:0007669"/>
    <property type="project" value="InterPro"/>
</dbReference>
<evidence type="ECO:0000256" key="4">
    <source>
        <dbReference type="ARBA" id="ARBA00023163"/>
    </source>
</evidence>
<keyword evidence="5" id="KW-0539">Nucleus</keyword>
<dbReference type="InterPro" id="IPR001471">
    <property type="entry name" value="AP2/ERF_dom"/>
</dbReference>
<feature type="region of interest" description="Disordered" evidence="6">
    <location>
        <begin position="1"/>
        <end position="43"/>
    </location>
</feature>
<dbReference type="Proteomes" id="UP000708148">
    <property type="component" value="Unassembled WGS sequence"/>
</dbReference>
<dbReference type="OrthoDB" id="550275at2759"/>
<proteinExistence type="predicted"/>
<feature type="compositionally biased region" description="Low complexity" evidence="6">
    <location>
        <begin position="307"/>
        <end position="325"/>
    </location>
</feature>
<comment type="subcellular location">
    <subcellularLocation>
        <location evidence="1">Nucleus</location>
    </subcellularLocation>
</comment>
<dbReference type="AlphaFoldDB" id="A0A8S1JCB7"/>
<evidence type="ECO:0000313" key="9">
    <source>
        <dbReference type="Proteomes" id="UP000708148"/>
    </source>
</evidence>
<dbReference type="PANTHER" id="PTHR32467:SF90">
    <property type="entry name" value="AP2-LIKE ETHYLENE-RESPONSIVE TRANSCRIPTION FACTOR AIL1"/>
    <property type="match status" value="1"/>
</dbReference>
<comment type="caution">
    <text evidence="8">The sequence shown here is derived from an EMBL/GenBank/DDBJ whole genome shotgun (WGS) entry which is preliminary data.</text>
</comment>
<feature type="region of interest" description="Disordered" evidence="6">
    <location>
        <begin position="559"/>
        <end position="601"/>
    </location>
</feature>
<evidence type="ECO:0000259" key="7">
    <source>
        <dbReference type="PROSITE" id="PS51032"/>
    </source>
</evidence>
<dbReference type="CDD" id="cd00018">
    <property type="entry name" value="AP2"/>
    <property type="match status" value="1"/>
</dbReference>
<protein>
    <recommendedName>
        <fullName evidence="7">AP2/ERF domain-containing protein</fullName>
    </recommendedName>
</protein>
<feature type="compositionally biased region" description="Polar residues" evidence="6">
    <location>
        <begin position="759"/>
        <end position="769"/>
    </location>
</feature>
<keyword evidence="9" id="KW-1185">Reference proteome</keyword>
<dbReference type="GO" id="GO:0003677">
    <property type="term" value="F:DNA binding"/>
    <property type="evidence" value="ECO:0007669"/>
    <property type="project" value="UniProtKB-KW"/>
</dbReference>
<feature type="compositionally biased region" description="Polar residues" evidence="6">
    <location>
        <begin position="292"/>
        <end position="301"/>
    </location>
</feature>
<feature type="region of interest" description="Disordered" evidence="6">
    <location>
        <begin position="726"/>
        <end position="803"/>
    </location>
</feature>
<organism evidence="8 9">
    <name type="scientific">Ostreobium quekettii</name>
    <dbReference type="NCBI Taxonomy" id="121088"/>
    <lineage>
        <taxon>Eukaryota</taxon>
        <taxon>Viridiplantae</taxon>
        <taxon>Chlorophyta</taxon>
        <taxon>core chlorophytes</taxon>
        <taxon>Ulvophyceae</taxon>
        <taxon>TCBD clade</taxon>
        <taxon>Bryopsidales</taxon>
        <taxon>Ostreobineae</taxon>
        <taxon>Ostreobiaceae</taxon>
        <taxon>Ostreobium</taxon>
    </lineage>
</organism>
<feature type="region of interest" description="Disordered" evidence="6">
    <location>
        <begin position="292"/>
        <end position="347"/>
    </location>
</feature>